<dbReference type="KEGG" id="naci:NUH88_02425"/>
<reference evidence="3" key="1">
    <citation type="submission" date="2022-08" db="EMBL/GenBank/DDBJ databases">
        <title>Nisaea acidiphila sp. nov., isolated from a marine algal debris and emended description of the genus Nisaea Urios et al. 2008.</title>
        <authorList>
            <person name="Kwon K."/>
        </authorList>
    </citation>
    <scope>NUCLEOTIDE SEQUENCE</scope>
    <source>
        <strain evidence="3">MEBiC11861</strain>
    </source>
</reference>
<dbReference type="GO" id="GO:0005737">
    <property type="term" value="C:cytoplasm"/>
    <property type="evidence" value="ECO:0007669"/>
    <property type="project" value="TreeGrafter"/>
</dbReference>
<dbReference type="InterPro" id="IPR036188">
    <property type="entry name" value="FAD/NAD-bd_sf"/>
</dbReference>
<dbReference type="GO" id="GO:0016491">
    <property type="term" value="F:oxidoreductase activity"/>
    <property type="evidence" value="ECO:0007669"/>
    <property type="project" value="UniProtKB-KW"/>
</dbReference>
<dbReference type="PANTHER" id="PTHR13847:SF281">
    <property type="entry name" value="FAD DEPENDENT OXIDOREDUCTASE DOMAIN-CONTAINING PROTEIN"/>
    <property type="match status" value="1"/>
</dbReference>
<dbReference type="RefSeq" id="WP_257769743.1">
    <property type="nucleotide sequence ID" value="NZ_CP102480.1"/>
</dbReference>
<name>A0A9J7AWB0_9PROT</name>
<dbReference type="AlphaFoldDB" id="A0A9J7AWB0"/>
<dbReference type="InterPro" id="IPR006076">
    <property type="entry name" value="FAD-dep_OxRdtase"/>
</dbReference>
<evidence type="ECO:0000259" key="2">
    <source>
        <dbReference type="Pfam" id="PF01266"/>
    </source>
</evidence>
<dbReference type="PANTHER" id="PTHR13847">
    <property type="entry name" value="SARCOSINE DEHYDROGENASE-RELATED"/>
    <property type="match status" value="1"/>
</dbReference>
<dbReference type="SUPFAM" id="SSF51905">
    <property type="entry name" value="FAD/NAD(P)-binding domain"/>
    <property type="match status" value="1"/>
</dbReference>
<dbReference type="Proteomes" id="UP001060336">
    <property type="component" value="Chromosome"/>
</dbReference>
<proteinExistence type="predicted"/>
<organism evidence="3 4">
    <name type="scientific">Nisaea acidiphila</name>
    <dbReference type="NCBI Taxonomy" id="1862145"/>
    <lineage>
        <taxon>Bacteria</taxon>
        <taxon>Pseudomonadati</taxon>
        <taxon>Pseudomonadota</taxon>
        <taxon>Alphaproteobacteria</taxon>
        <taxon>Rhodospirillales</taxon>
        <taxon>Thalassobaculaceae</taxon>
        <taxon>Nisaea</taxon>
    </lineage>
</organism>
<evidence type="ECO:0000256" key="1">
    <source>
        <dbReference type="ARBA" id="ARBA00023002"/>
    </source>
</evidence>
<keyword evidence="1" id="KW-0560">Oxidoreductase</keyword>
<dbReference type="Gene3D" id="3.50.50.60">
    <property type="entry name" value="FAD/NAD(P)-binding domain"/>
    <property type="match status" value="1"/>
</dbReference>
<gene>
    <name evidence="3" type="ORF">NUH88_02425</name>
</gene>
<dbReference type="EMBL" id="CP102480">
    <property type="protein sequence ID" value="UUX50556.1"/>
    <property type="molecule type" value="Genomic_DNA"/>
</dbReference>
<dbReference type="Gene3D" id="3.30.9.10">
    <property type="entry name" value="D-Amino Acid Oxidase, subunit A, domain 2"/>
    <property type="match status" value="1"/>
</dbReference>
<keyword evidence="4" id="KW-1185">Reference proteome</keyword>
<feature type="domain" description="FAD dependent oxidoreductase" evidence="2">
    <location>
        <begin position="27"/>
        <end position="378"/>
    </location>
</feature>
<dbReference type="Pfam" id="PF01266">
    <property type="entry name" value="DAO"/>
    <property type="match status" value="1"/>
</dbReference>
<sequence>MTDATYYHAITPEFEKRPALADEIEADVCVIGGGLTGISAALHFAERGFDTVLLEAGRIGDGASGRNGGQICMGYSCGMPVFERTAGMEQAKIAWDMASEAIGDINARIERHGIAAGYRRGYLHAALNARQLGGLEEMAESWSGTYGFRDMKLLSREETAAATGSEIYRAALLEQGSGHMNPLAYLRGLAFAAEKAGARLFEDSRVTGLARGSRVALETEKGKVRARQVVLAGNAYLGSLLPEIEYRIAPVLSAVAATAPLPPELTARILPGDEAVADSNTALNYFRKTPDNRLLFGGLASYSGRPLTNAAGALRKKIAGVYPKLAEIDIDYCWSGKIAITFTRMPDFGRIDGNIYYAQGYSGHGVALTGLAGKLIAEAMAGDAERFDLFAKLPNYRFPGGPARTALLALGMTWYKLRDLVGLSK</sequence>
<evidence type="ECO:0000313" key="3">
    <source>
        <dbReference type="EMBL" id="UUX50556.1"/>
    </source>
</evidence>
<evidence type="ECO:0000313" key="4">
    <source>
        <dbReference type="Proteomes" id="UP001060336"/>
    </source>
</evidence>
<accession>A0A9J7AWB0</accession>
<protein>
    <submittedName>
        <fullName evidence="3">FAD-binding oxidoreductase</fullName>
    </submittedName>
</protein>